<feature type="transmembrane region" description="Helical" evidence="1">
    <location>
        <begin position="85"/>
        <end position="104"/>
    </location>
</feature>
<gene>
    <name evidence="2" type="ORF">LMG32289_05466</name>
</gene>
<keyword evidence="1" id="KW-0472">Membrane</keyword>
<protein>
    <submittedName>
        <fullName evidence="2">Uncharacterized protein</fullName>
    </submittedName>
</protein>
<evidence type="ECO:0000256" key="1">
    <source>
        <dbReference type="SAM" id="Phobius"/>
    </source>
</evidence>
<dbReference type="EMBL" id="CAJZAG010000012">
    <property type="protein sequence ID" value="CAG9183935.1"/>
    <property type="molecule type" value="Genomic_DNA"/>
</dbReference>
<reference evidence="2 3" key="1">
    <citation type="submission" date="2021-08" db="EMBL/GenBank/DDBJ databases">
        <authorList>
            <person name="Peeters C."/>
        </authorList>
    </citation>
    <scope>NUCLEOTIDE SEQUENCE [LARGE SCALE GENOMIC DNA]</scope>
    <source>
        <strain evidence="2 3">LMG 32289</strain>
    </source>
</reference>
<keyword evidence="1" id="KW-0812">Transmembrane</keyword>
<proteinExistence type="predicted"/>
<keyword evidence="1" id="KW-1133">Transmembrane helix</keyword>
<evidence type="ECO:0000313" key="3">
    <source>
        <dbReference type="Proteomes" id="UP000706525"/>
    </source>
</evidence>
<evidence type="ECO:0000313" key="2">
    <source>
        <dbReference type="EMBL" id="CAG9183935.1"/>
    </source>
</evidence>
<organism evidence="2 3">
    <name type="scientific">Cupriavidus pampae</name>
    <dbReference type="NCBI Taxonomy" id="659251"/>
    <lineage>
        <taxon>Bacteria</taxon>
        <taxon>Pseudomonadati</taxon>
        <taxon>Pseudomonadota</taxon>
        <taxon>Betaproteobacteria</taxon>
        <taxon>Burkholderiales</taxon>
        <taxon>Burkholderiaceae</taxon>
        <taxon>Cupriavidus</taxon>
    </lineage>
</organism>
<name>A0ABM8XUA1_9BURK</name>
<sequence>MNMNPMILQLAHRAEKLIRPVAVFFFFSASMVGWSYFFPAIYWVAGVLLEVAAGCLLLCAAVALAPVAMEMPRKGLRGPWTRKDVACLLVFGSIGLAAAWYFLWELPAQSERAAAARCEPDAIEAVALKAIRSEGPLDASFLLPLRVKVDVRSSGGKARRPSCDAFVLDAHKRPVGFVHVTEDRADALLFDVEESKGYEELL</sequence>
<comment type="caution">
    <text evidence="2">The sequence shown here is derived from an EMBL/GenBank/DDBJ whole genome shotgun (WGS) entry which is preliminary data.</text>
</comment>
<keyword evidence="3" id="KW-1185">Reference proteome</keyword>
<dbReference type="Proteomes" id="UP000706525">
    <property type="component" value="Unassembled WGS sequence"/>
</dbReference>
<dbReference type="RefSeq" id="WP_223994087.1">
    <property type="nucleotide sequence ID" value="NZ_CAJZAG010000012.1"/>
</dbReference>
<feature type="transmembrane region" description="Helical" evidence="1">
    <location>
        <begin position="43"/>
        <end position="64"/>
    </location>
</feature>
<accession>A0ABM8XUA1</accession>
<feature type="transmembrane region" description="Helical" evidence="1">
    <location>
        <begin position="21"/>
        <end position="37"/>
    </location>
</feature>